<dbReference type="Pfam" id="PF08533">
    <property type="entry name" value="Glyco_hydro_42C"/>
    <property type="match status" value="1"/>
</dbReference>
<dbReference type="Pfam" id="PF02449">
    <property type="entry name" value="Glyco_hydro_42"/>
    <property type="match status" value="1"/>
</dbReference>
<evidence type="ECO:0000256" key="8">
    <source>
        <dbReference type="PIRNR" id="PIRNR001084"/>
    </source>
</evidence>
<feature type="binding site" evidence="11">
    <location>
        <position position="157"/>
    </location>
    <ligand>
        <name>Zn(2+)</name>
        <dbReference type="ChEBI" id="CHEBI:29105"/>
    </ligand>
</feature>
<feature type="domain" description="Beta-galactosidase C-terminal" evidence="14">
    <location>
        <begin position="612"/>
        <end position="669"/>
    </location>
</feature>
<keyword evidence="7 8" id="KW-0326">Glycosidase</keyword>
<evidence type="ECO:0000259" key="14">
    <source>
        <dbReference type="Pfam" id="PF08533"/>
    </source>
</evidence>
<dbReference type="Proteomes" id="UP000481852">
    <property type="component" value="Unassembled WGS sequence"/>
</dbReference>
<evidence type="ECO:0000313" key="15">
    <source>
        <dbReference type="EMBL" id="MSS14133.1"/>
    </source>
</evidence>
<dbReference type="InterPro" id="IPR013780">
    <property type="entry name" value="Glyco_hydro_b"/>
</dbReference>
<comment type="catalytic activity">
    <reaction evidence="1 8">
        <text>Hydrolysis of terminal non-reducing beta-D-galactose residues in beta-D-galactosides.</text>
        <dbReference type="EC" id="3.2.1.23"/>
    </reaction>
</comment>
<evidence type="ECO:0000256" key="3">
    <source>
        <dbReference type="ARBA" id="ARBA00012756"/>
    </source>
</evidence>
<comment type="similarity">
    <text evidence="2 8">Belongs to the glycosyl hydrolase 42 family.</text>
</comment>
<dbReference type="InterPro" id="IPR003476">
    <property type="entry name" value="Glyco_hydro_42"/>
</dbReference>
<name>A0A6L5X422_9FIRM</name>
<dbReference type="EMBL" id="VULZ01000002">
    <property type="protein sequence ID" value="MSS14133.1"/>
    <property type="molecule type" value="Genomic_DNA"/>
</dbReference>
<dbReference type="SUPFAM" id="SSF51445">
    <property type="entry name" value="(Trans)glycosidases"/>
    <property type="match status" value="1"/>
</dbReference>
<feature type="binding site" evidence="11">
    <location>
        <position position="152"/>
    </location>
    <ligand>
        <name>Zn(2+)</name>
        <dbReference type="ChEBI" id="CHEBI:29105"/>
    </ligand>
</feature>
<protein>
    <recommendedName>
        <fullName evidence="3 8">Beta-galactosidase</fullName>
        <shortName evidence="8">Beta-gal</shortName>
        <ecNumber evidence="3 8">3.2.1.23</ecNumber>
    </recommendedName>
</protein>
<evidence type="ECO:0000313" key="16">
    <source>
        <dbReference type="Proteomes" id="UP000481852"/>
    </source>
</evidence>
<dbReference type="InterPro" id="IPR013529">
    <property type="entry name" value="Glyco_hydro_42_N"/>
</dbReference>
<evidence type="ECO:0000256" key="10">
    <source>
        <dbReference type="PIRSR" id="PIRSR001084-2"/>
    </source>
</evidence>
<evidence type="ECO:0000259" key="12">
    <source>
        <dbReference type="Pfam" id="PF02449"/>
    </source>
</evidence>
<keyword evidence="16" id="KW-1185">Reference proteome</keyword>
<dbReference type="InterPro" id="IPR029062">
    <property type="entry name" value="Class_I_gatase-like"/>
</dbReference>
<evidence type="ECO:0000256" key="6">
    <source>
        <dbReference type="ARBA" id="ARBA00022833"/>
    </source>
</evidence>
<reference evidence="15 16" key="1">
    <citation type="submission" date="2019-08" db="EMBL/GenBank/DDBJ databases">
        <title>In-depth cultivation of the pig gut microbiome towards novel bacterial diversity and tailored functional studies.</title>
        <authorList>
            <person name="Wylensek D."/>
            <person name="Hitch T.C.A."/>
            <person name="Clavel T."/>
        </authorList>
    </citation>
    <scope>NUCLEOTIDE SEQUENCE [LARGE SCALE GENOMIC DNA]</scope>
    <source>
        <strain evidence="15 16">Oil+RF-744-WCA-WT-11</strain>
    </source>
</reference>
<dbReference type="Gene3D" id="2.60.40.1180">
    <property type="entry name" value="Golgi alpha-mannosidase II"/>
    <property type="match status" value="1"/>
</dbReference>
<proteinExistence type="inferred from homology"/>
<dbReference type="AlphaFoldDB" id="A0A6L5X422"/>
<feature type="active site" description="Nucleophile" evidence="9">
    <location>
        <position position="312"/>
    </location>
</feature>
<sequence>MRIGTDYYPEHWDEERWKTDLEMMHKCGIKVVRIGEFDWSLYEPEEGFYQFEWMDHILEVLQKYDMKVVLGTPSATPPKWMCDKYGDELYQKDKRGRVRPFGTRKHYCFNSDIYRNKVRDLVTRIAERYGRHPTIEGWQIDNELGWANTTRCYCENCQAKFQSYLRDKYKTIDQLNRTYGSVFWSETFNDFSQVIVPYEGACYAADPEGTQGQNPSLVLDFDRFSSDSVISFMNEQIDIIRRYSDYPVTTNMLDAGVNSGTGIDYFKLSKTLDFTAWDNYINFQWGIAEDAGVSRDHALVRSYKHKPFWVMEQQAAAIGWSKLGSVPEPGQLRLWTYSSFANGADTVMFFRWRSCLFGTEEYWNGILSHDGKTNRRFQEIGQTGVEIERLNQKLGKLMPVVKVAIMKSFDCEWSHKVHPHVEGFQYDQLLLDYYRAFYNLGIPVEFVSPDDDLSCYKLVIAPALIMVSDSQKTNLEQYIKNGGCLVLSFRSGIKTMENTMLPLTPPGIFEDMTGIKVDDYDPQYRKHTAVAGVFGSGVSSLWCDIITPQTAKTLGVYTEQYYSGKSCLTENAYGKGTVYYLGCDLNEEAMKRFAQYLCHRNGIRMLIGAQDGVEIVPVTDGVQQAVFVLNHNSHTIIVPVDGTCMELIKGEETSGQIELKPYDVAILQRKSSNSCNWTDMCD</sequence>
<dbReference type="GO" id="GO:0004565">
    <property type="term" value="F:beta-galactosidase activity"/>
    <property type="evidence" value="ECO:0007669"/>
    <property type="project" value="UniProtKB-EC"/>
</dbReference>
<dbReference type="RefSeq" id="WP_154523257.1">
    <property type="nucleotide sequence ID" value="NZ_VULZ01000002.1"/>
</dbReference>
<feature type="binding site" evidence="10">
    <location>
        <position position="142"/>
    </location>
    <ligand>
        <name>substrate</name>
    </ligand>
</feature>
<dbReference type="SUPFAM" id="SSF52317">
    <property type="entry name" value="Class I glutamine amidotransferase-like"/>
    <property type="match status" value="1"/>
</dbReference>
<dbReference type="GO" id="GO:0006012">
    <property type="term" value="P:galactose metabolic process"/>
    <property type="evidence" value="ECO:0007669"/>
    <property type="project" value="InterPro"/>
</dbReference>
<evidence type="ECO:0000256" key="7">
    <source>
        <dbReference type="ARBA" id="ARBA00023295"/>
    </source>
</evidence>
<feature type="binding site" evidence="11">
    <location>
        <position position="108"/>
    </location>
    <ligand>
        <name>Zn(2+)</name>
        <dbReference type="ChEBI" id="CHEBI:29105"/>
    </ligand>
</feature>
<evidence type="ECO:0000259" key="13">
    <source>
        <dbReference type="Pfam" id="PF08532"/>
    </source>
</evidence>
<dbReference type="InterPro" id="IPR017853">
    <property type="entry name" value="GH"/>
</dbReference>
<gene>
    <name evidence="15" type="ORF">FYJ35_03590</name>
</gene>
<feature type="binding site" evidence="10">
    <location>
        <position position="320"/>
    </location>
    <ligand>
        <name>substrate</name>
    </ligand>
</feature>
<dbReference type="CDD" id="cd03143">
    <property type="entry name" value="A4_beta-galactosidase_middle_domain"/>
    <property type="match status" value="1"/>
</dbReference>
<dbReference type="PANTHER" id="PTHR36447:SF2">
    <property type="entry name" value="BETA-GALACTOSIDASE YESZ"/>
    <property type="match status" value="1"/>
</dbReference>
<dbReference type="Gene3D" id="3.20.20.80">
    <property type="entry name" value="Glycosidases"/>
    <property type="match status" value="1"/>
</dbReference>
<evidence type="ECO:0000256" key="4">
    <source>
        <dbReference type="ARBA" id="ARBA00022723"/>
    </source>
</evidence>
<dbReference type="InterPro" id="IPR013739">
    <property type="entry name" value="Beta_galactosidase_C"/>
</dbReference>
<evidence type="ECO:0000256" key="11">
    <source>
        <dbReference type="PIRSR" id="PIRSR001084-3"/>
    </source>
</evidence>
<evidence type="ECO:0000256" key="5">
    <source>
        <dbReference type="ARBA" id="ARBA00022801"/>
    </source>
</evidence>
<feature type="domain" description="Glycoside hydrolase family 42 N-terminal" evidence="12">
    <location>
        <begin position="6"/>
        <end position="389"/>
    </location>
</feature>
<feature type="binding site" evidence="10">
    <location>
        <position position="104"/>
    </location>
    <ligand>
        <name>substrate</name>
    </ligand>
</feature>
<feature type="domain" description="Beta-galactosidase trimerisation" evidence="13">
    <location>
        <begin position="402"/>
        <end position="603"/>
    </location>
</feature>
<evidence type="ECO:0000256" key="9">
    <source>
        <dbReference type="PIRSR" id="PIRSR001084-1"/>
    </source>
</evidence>
<dbReference type="EC" id="3.2.1.23" evidence="3 8"/>
<dbReference type="PIRSF" id="PIRSF001084">
    <property type="entry name" value="B-galactosidase"/>
    <property type="match status" value="1"/>
</dbReference>
<dbReference type="PANTHER" id="PTHR36447">
    <property type="entry name" value="BETA-GALACTOSIDASE GANA"/>
    <property type="match status" value="1"/>
</dbReference>
<evidence type="ECO:0000256" key="2">
    <source>
        <dbReference type="ARBA" id="ARBA00005940"/>
    </source>
</evidence>
<dbReference type="GO" id="GO:0046872">
    <property type="term" value="F:metal ion binding"/>
    <property type="evidence" value="ECO:0007669"/>
    <property type="project" value="UniProtKB-KW"/>
</dbReference>
<dbReference type="Gene3D" id="3.40.50.880">
    <property type="match status" value="1"/>
</dbReference>
<comment type="caution">
    <text evidence="15">The sequence shown here is derived from an EMBL/GenBank/DDBJ whole genome shotgun (WGS) entry which is preliminary data.</text>
</comment>
<dbReference type="GO" id="GO:0009341">
    <property type="term" value="C:beta-galactosidase complex"/>
    <property type="evidence" value="ECO:0007669"/>
    <property type="project" value="InterPro"/>
</dbReference>
<dbReference type="InterPro" id="IPR013738">
    <property type="entry name" value="Beta_galactosidase_Trimer"/>
</dbReference>
<feature type="active site" description="Proton donor" evidence="9">
    <location>
        <position position="143"/>
    </location>
</feature>
<feature type="binding site" evidence="11">
    <location>
        <position position="154"/>
    </location>
    <ligand>
        <name>Zn(2+)</name>
        <dbReference type="ChEBI" id="CHEBI:29105"/>
    </ligand>
</feature>
<organism evidence="15 16">
    <name type="scientific">Porcincola intestinalis</name>
    <dbReference type="NCBI Taxonomy" id="2606632"/>
    <lineage>
        <taxon>Bacteria</taxon>
        <taxon>Bacillati</taxon>
        <taxon>Bacillota</taxon>
        <taxon>Clostridia</taxon>
        <taxon>Lachnospirales</taxon>
        <taxon>Lachnospiraceae</taxon>
        <taxon>Porcincola</taxon>
    </lineage>
</organism>
<evidence type="ECO:0000256" key="1">
    <source>
        <dbReference type="ARBA" id="ARBA00001412"/>
    </source>
</evidence>
<dbReference type="Pfam" id="PF08532">
    <property type="entry name" value="Glyco_hydro_42M"/>
    <property type="match status" value="1"/>
</dbReference>
<keyword evidence="5 8" id="KW-0378">Hydrolase</keyword>
<accession>A0A6L5X422</accession>
<keyword evidence="6 11" id="KW-0862">Zinc</keyword>
<keyword evidence="4 11" id="KW-0479">Metal-binding</keyword>